<feature type="domain" description="PDZ" evidence="6">
    <location>
        <begin position="107"/>
        <end position="160"/>
    </location>
</feature>
<dbReference type="CDD" id="cd07560">
    <property type="entry name" value="Peptidase_S41_CPP"/>
    <property type="match status" value="1"/>
</dbReference>
<dbReference type="SMART" id="SM00228">
    <property type="entry name" value="PDZ"/>
    <property type="match status" value="1"/>
</dbReference>
<evidence type="ECO:0000313" key="8">
    <source>
        <dbReference type="Proteomes" id="UP000634529"/>
    </source>
</evidence>
<dbReference type="PANTHER" id="PTHR32060:SF30">
    <property type="entry name" value="CARBOXY-TERMINAL PROCESSING PROTEASE CTPA"/>
    <property type="match status" value="1"/>
</dbReference>
<keyword evidence="8" id="KW-1185">Reference proteome</keyword>
<dbReference type="Gene3D" id="2.30.42.10">
    <property type="match status" value="1"/>
</dbReference>
<comment type="caution">
    <text evidence="7">The sequence shown here is derived from an EMBL/GenBank/DDBJ whole genome shotgun (WGS) entry which is preliminary data.</text>
</comment>
<dbReference type="Proteomes" id="UP000634529">
    <property type="component" value="Unassembled WGS sequence"/>
</dbReference>
<dbReference type="Gene3D" id="3.90.226.10">
    <property type="entry name" value="2-enoyl-CoA Hydratase, Chain A, domain 1"/>
    <property type="match status" value="1"/>
</dbReference>
<evidence type="ECO:0000256" key="4">
    <source>
        <dbReference type="ARBA" id="ARBA00022825"/>
    </source>
</evidence>
<dbReference type="NCBIfam" id="TIGR00225">
    <property type="entry name" value="prc"/>
    <property type="match status" value="1"/>
</dbReference>
<dbReference type="SUPFAM" id="SSF52096">
    <property type="entry name" value="ClpP/crotonase"/>
    <property type="match status" value="1"/>
</dbReference>
<keyword evidence="4 5" id="KW-0720">Serine protease</keyword>
<evidence type="ECO:0000256" key="5">
    <source>
        <dbReference type="RuleBase" id="RU004404"/>
    </source>
</evidence>
<dbReference type="InterPro" id="IPR036034">
    <property type="entry name" value="PDZ_sf"/>
</dbReference>
<evidence type="ECO:0000256" key="3">
    <source>
        <dbReference type="ARBA" id="ARBA00022801"/>
    </source>
</evidence>
<dbReference type="InterPro" id="IPR005151">
    <property type="entry name" value="Tail-specific_protease"/>
</dbReference>
<name>A0ABR9B282_9BACL</name>
<dbReference type="InterPro" id="IPR004447">
    <property type="entry name" value="Peptidase_S41A"/>
</dbReference>
<accession>A0ABR9B282</accession>
<reference evidence="7 8" key="1">
    <citation type="submission" date="2020-09" db="EMBL/GenBank/DDBJ databases">
        <title>Paenibacillus sp. CAU 1523 isolated from sand of Haeundae Beach.</title>
        <authorList>
            <person name="Kim W."/>
        </authorList>
    </citation>
    <scope>NUCLEOTIDE SEQUENCE [LARGE SCALE GENOMIC DNA]</scope>
    <source>
        <strain evidence="7 8">CAU 1523</strain>
    </source>
</reference>
<gene>
    <name evidence="7" type="ORF">IFO66_19500</name>
</gene>
<dbReference type="Pfam" id="PF03572">
    <property type="entry name" value="Peptidase_S41"/>
    <property type="match status" value="1"/>
</dbReference>
<dbReference type="SMART" id="SM00245">
    <property type="entry name" value="TSPc"/>
    <property type="match status" value="1"/>
</dbReference>
<protein>
    <submittedName>
        <fullName evidence="7">PDZ domain-containing protein</fullName>
    </submittedName>
</protein>
<dbReference type="EMBL" id="JACYTN010000023">
    <property type="protein sequence ID" value="MBD8500476.1"/>
    <property type="molecule type" value="Genomic_DNA"/>
</dbReference>
<dbReference type="PROSITE" id="PS50106">
    <property type="entry name" value="PDZ"/>
    <property type="match status" value="1"/>
</dbReference>
<dbReference type="Pfam" id="PF17820">
    <property type="entry name" value="PDZ_6"/>
    <property type="match status" value="1"/>
</dbReference>
<dbReference type="CDD" id="cd06782">
    <property type="entry name" value="cpPDZ_CPP-like"/>
    <property type="match status" value="1"/>
</dbReference>
<dbReference type="InterPro" id="IPR041489">
    <property type="entry name" value="PDZ_6"/>
</dbReference>
<sequence>MNLRLRTMRTIVSFFLTFALLTGVFVIQPDQAYANTETAATTSLEVKKEAAGLIEEHYGITFSEEQIKNNTMQELTATLNDPFSRHITAKEWEQMNNWSESEEMAHIGITFAKQQGQYRIVTVTPGSPAEQAGFKQGDIIISIDGAAVKNQTKQDIFSVLFGKKDTSVKMVVQRGKNKMTKSVKRAVLPMAAVEGQMLDKRTGYIRIYTFMDQMVYEQFEAQWNALRKQGMKSVILDLRYNTGGLMEETRQVASLLRDKGVFTYYKSPAGLVSTSTLDKGKKPDYTMTVLVNEYTASSSEALTGFLQGYNLATVVGTKTYGKGVMQMPYELSDGSYLMLTTQEFFAPDMTKIQQQGLQPDAISKDKKAELNRLLVNSGLMNI</sequence>
<dbReference type="InterPro" id="IPR001478">
    <property type="entry name" value="PDZ"/>
</dbReference>
<dbReference type="SUPFAM" id="SSF50156">
    <property type="entry name" value="PDZ domain-like"/>
    <property type="match status" value="1"/>
</dbReference>
<evidence type="ECO:0000313" key="7">
    <source>
        <dbReference type="EMBL" id="MBD8500476.1"/>
    </source>
</evidence>
<dbReference type="InterPro" id="IPR029045">
    <property type="entry name" value="ClpP/crotonase-like_dom_sf"/>
</dbReference>
<evidence type="ECO:0000256" key="2">
    <source>
        <dbReference type="ARBA" id="ARBA00022670"/>
    </source>
</evidence>
<evidence type="ECO:0000259" key="6">
    <source>
        <dbReference type="PROSITE" id="PS50106"/>
    </source>
</evidence>
<keyword evidence="2 5" id="KW-0645">Protease</keyword>
<proteinExistence type="inferred from homology"/>
<dbReference type="Gene3D" id="3.30.750.44">
    <property type="match status" value="1"/>
</dbReference>
<evidence type="ECO:0000256" key="1">
    <source>
        <dbReference type="ARBA" id="ARBA00009179"/>
    </source>
</evidence>
<dbReference type="PANTHER" id="PTHR32060">
    <property type="entry name" value="TAIL-SPECIFIC PROTEASE"/>
    <property type="match status" value="1"/>
</dbReference>
<organism evidence="7 8">
    <name type="scientific">Paenibacillus arenosi</name>
    <dbReference type="NCBI Taxonomy" id="2774142"/>
    <lineage>
        <taxon>Bacteria</taxon>
        <taxon>Bacillati</taxon>
        <taxon>Bacillota</taxon>
        <taxon>Bacilli</taxon>
        <taxon>Bacillales</taxon>
        <taxon>Paenibacillaceae</taxon>
        <taxon>Paenibacillus</taxon>
    </lineage>
</organism>
<comment type="similarity">
    <text evidence="1 5">Belongs to the peptidase S41A family.</text>
</comment>
<dbReference type="RefSeq" id="WP_192026767.1">
    <property type="nucleotide sequence ID" value="NZ_JACYTN010000023.1"/>
</dbReference>
<keyword evidence="3 5" id="KW-0378">Hydrolase</keyword>